<organism evidence="1 2">
    <name type="scientific">Trachymyrmex cornetzi</name>
    <dbReference type="NCBI Taxonomy" id="471704"/>
    <lineage>
        <taxon>Eukaryota</taxon>
        <taxon>Metazoa</taxon>
        <taxon>Ecdysozoa</taxon>
        <taxon>Arthropoda</taxon>
        <taxon>Hexapoda</taxon>
        <taxon>Insecta</taxon>
        <taxon>Pterygota</taxon>
        <taxon>Neoptera</taxon>
        <taxon>Endopterygota</taxon>
        <taxon>Hymenoptera</taxon>
        <taxon>Apocrita</taxon>
        <taxon>Aculeata</taxon>
        <taxon>Formicoidea</taxon>
        <taxon>Formicidae</taxon>
        <taxon>Myrmicinae</taxon>
        <taxon>Trachymyrmex</taxon>
    </lineage>
</organism>
<evidence type="ECO:0000313" key="1">
    <source>
        <dbReference type="EMBL" id="KYN20239.1"/>
    </source>
</evidence>
<name>A0A195E5W0_9HYME</name>
<dbReference type="EMBL" id="KQ979608">
    <property type="protein sequence ID" value="KYN20239.1"/>
    <property type="molecule type" value="Genomic_DNA"/>
</dbReference>
<dbReference type="Proteomes" id="UP000078492">
    <property type="component" value="Unassembled WGS sequence"/>
</dbReference>
<dbReference type="AlphaFoldDB" id="A0A195E5W0"/>
<reference evidence="1 2" key="1">
    <citation type="submission" date="2015-09" db="EMBL/GenBank/DDBJ databases">
        <title>Trachymyrmex cornetzi WGS genome.</title>
        <authorList>
            <person name="Nygaard S."/>
            <person name="Hu H."/>
            <person name="Boomsma J."/>
            <person name="Zhang G."/>
        </authorList>
    </citation>
    <scope>NUCLEOTIDE SEQUENCE [LARGE SCALE GENOMIC DNA]</scope>
    <source>
        <strain evidence="1">Tcor2-1</strain>
        <tissue evidence="1">Whole body</tissue>
    </source>
</reference>
<protein>
    <submittedName>
        <fullName evidence="1">Uncharacterized protein</fullName>
    </submittedName>
</protein>
<gene>
    <name evidence="1" type="ORF">ALC57_07143</name>
</gene>
<evidence type="ECO:0000313" key="2">
    <source>
        <dbReference type="Proteomes" id="UP000078492"/>
    </source>
</evidence>
<sequence>MMCLTSSIRRLLYLLRDVNAPVDLCSHLQIDGDRPIAHPHFGRASGGRIVTIYVTMKTTMMMPMMPTMTNSYSVALRCISPSNADFISSLATTRGATVAGSPYDRIPSCTAILVNTLSKSPLFPLVNDEPSMPFEDGEFG</sequence>
<keyword evidence="2" id="KW-1185">Reference proteome</keyword>
<proteinExistence type="predicted"/>
<accession>A0A195E5W0</accession>